<dbReference type="PROSITE" id="PS51683">
    <property type="entry name" value="SAM_OMT_II"/>
    <property type="match status" value="1"/>
</dbReference>
<keyword evidence="6" id="KW-1185">Reference proteome</keyword>
<dbReference type="Pfam" id="PF00891">
    <property type="entry name" value="Methyltransf_2"/>
    <property type="match status" value="1"/>
</dbReference>
<dbReference type="EMBL" id="JAQQWI010000015">
    <property type="protein sequence ID" value="KAK8012779.1"/>
    <property type="molecule type" value="Genomic_DNA"/>
</dbReference>
<feature type="domain" description="O-methyltransferase C-terminal" evidence="4">
    <location>
        <begin position="209"/>
        <end position="401"/>
    </location>
</feature>
<evidence type="ECO:0000256" key="1">
    <source>
        <dbReference type="ARBA" id="ARBA00022603"/>
    </source>
</evidence>
<dbReference type="SUPFAM" id="SSF46785">
    <property type="entry name" value="Winged helix' DNA-binding domain"/>
    <property type="match status" value="1"/>
</dbReference>
<dbReference type="InterPro" id="IPR001077">
    <property type="entry name" value="COMT_C"/>
</dbReference>
<evidence type="ECO:0000313" key="5">
    <source>
        <dbReference type="EMBL" id="KAK8012779.1"/>
    </source>
</evidence>
<dbReference type="InterPro" id="IPR016461">
    <property type="entry name" value="COMT-like"/>
</dbReference>
<dbReference type="Proteomes" id="UP001396898">
    <property type="component" value="Unassembled WGS sequence"/>
</dbReference>
<keyword evidence="3" id="KW-0949">S-adenosyl-L-methionine</keyword>
<dbReference type="Gene3D" id="1.10.10.10">
    <property type="entry name" value="Winged helix-like DNA-binding domain superfamily/Winged helix DNA-binding domain"/>
    <property type="match status" value="1"/>
</dbReference>
<dbReference type="Gene3D" id="3.40.50.150">
    <property type="entry name" value="Vaccinia Virus protein VP39"/>
    <property type="match status" value="1"/>
</dbReference>
<dbReference type="SUPFAM" id="SSF53335">
    <property type="entry name" value="S-adenosyl-L-methionine-dependent methyltransferases"/>
    <property type="match status" value="1"/>
</dbReference>
<accession>A0ABR1RHL3</accession>
<sequence>MSTTRIVELSSRIAANTTKLNDFLVSNNLPVPSFDINGPTDSPIPKDNPEMEAARVAVIDDTLELRRLMLGPREHLMSYTHDELISQQAITRFRLAQSFPVGSTATFAEVAATCGLSATLVCRFLRHAMMQGIFTESRRGVVSHNAVSRLLAEDDVIRDWVGAGADDLWQAAAHTCEAICKFPGSEEPNETARWQCFGFALANGSDKSVYEIFAANPERARRFGNAMRAFTEGTGFEVSHVVNGYPWGDHGNGRVVDVGGSHGFISFALARQFPSLEFVVQDLQPVVEAAKSAVPADVSGRVQFMAHDFLTEQPVKGADVYFFRWILHNWSDKYCIEILRNHIPALKKGAKIVINDNVLPEPGVLSNWQETRLRSMDLTMMELQNAHERELDDWKQVIRAASPGFVLQWAKLPPGSNIWFLVIEWQGD</sequence>
<organism evidence="5 6">
    <name type="scientific">Apiospora marii</name>
    <dbReference type="NCBI Taxonomy" id="335849"/>
    <lineage>
        <taxon>Eukaryota</taxon>
        <taxon>Fungi</taxon>
        <taxon>Dikarya</taxon>
        <taxon>Ascomycota</taxon>
        <taxon>Pezizomycotina</taxon>
        <taxon>Sordariomycetes</taxon>
        <taxon>Xylariomycetidae</taxon>
        <taxon>Amphisphaeriales</taxon>
        <taxon>Apiosporaceae</taxon>
        <taxon>Apiospora</taxon>
    </lineage>
</organism>
<evidence type="ECO:0000259" key="4">
    <source>
        <dbReference type="Pfam" id="PF00891"/>
    </source>
</evidence>
<dbReference type="PANTHER" id="PTHR43712:SF12">
    <property type="entry name" value="STERIGMATOCYSTIN 8-O-METHYLTRANSFERASE"/>
    <property type="match status" value="1"/>
</dbReference>
<keyword evidence="2" id="KW-0808">Transferase</keyword>
<evidence type="ECO:0000256" key="3">
    <source>
        <dbReference type="ARBA" id="ARBA00022691"/>
    </source>
</evidence>
<dbReference type="InterPro" id="IPR036388">
    <property type="entry name" value="WH-like_DNA-bd_sf"/>
</dbReference>
<dbReference type="PANTHER" id="PTHR43712">
    <property type="entry name" value="PUTATIVE (AFU_ORTHOLOGUE AFUA_4G14580)-RELATED"/>
    <property type="match status" value="1"/>
</dbReference>
<gene>
    <name evidence="5" type="ORF">PG991_010154</name>
</gene>
<keyword evidence="1" id="KW-0489">Methyltransferase</keyword>
<reference evidence="5 6" key="1">
    <citation type="submission" date="2023-01" db="EMBL/GenBank/DDBJ databases">
        <title>Analysis of 21 Apiospora genomes using comparative genomics revels a genus with tremendous synthesis potential of carbohydrate active enzymes and secondary metabolites.</title>
        <authorList>
            <person name="Sorensen T."/>
        </authorList>
    </citation>
    <scope>NUCLEOTIDE SEQUENCE [LARGE SCALE GENOMIC DNA]</scope>
    <source>
        <strain evidence="5 6">CBS 20057</strain>
    </source>
</reference>
<proteinExistence type="predicted"/>
<protein>
    <submittedName>
        <fullName evidence="5">O-methyltransferase</fullName>
    </submittedName>
</protein>
<evidence type="ECO:0000256" key="2">
    <source>
        <dbReference type="ARBA" id="ARBA00022679"/>
    </source>
</evidence>
<dbReference type="InterPro" id="IPR029063">
    <property type="entry name" value="SAM-dependent_MTases_sf"/>
</dbReference>
<dbReference type="InterPro" id="IPR036390">
    <property type="entry name" value="WH_DNA-bd_sf"/>
</dbReference>
<comment type="caution">
    <text evidence="5">The sequence shown here is derived from an EMBL/GenBank/DDBJ whole genome shotgun (WGS) entry which is preliminary data.</text>
</comment>
<evidence type="ECO:0000313" key="6">
    <source>
        <dbReference type="Proteomes" id="UP001396898"/>
    </source>
</evidence>
<name>A0ABR1RHL3_9PEZI</name>